<dbReference type="Gene3D" id="2.60.40.10">
    <property type="entry name" value="Immunoglobulins"/>
    <property type="match status" value="1"/>
</dbReference>
<proteinExistence type="predicted"/>
<keyword evidence="2" id="KW-0732">Signal</keyword>
<evidence type="ECO:0000259" key="3">
    <source>
        <dbReference type="Pfam" id="PF16555"/>
    </source>
</evidence>
<accession>A0A6F9Y6L2</accession>
<feature type="compositionally biased region" description="Polar residues" evidence="1">
    <location>
        <begin position="153"/>
        <end position="168"/>
    </location>
</feature>
<dbReference type="EMBL" id="BLAP01000062">
    <property type="protein sequence ID" value="GET13112.1"/>
    <property type="molecule type" value="Genomic_DNA"/>
</dbReference>
<evidence type="ECO:0000313" key="5">
    <source>
        <dbReference type="Proteomes" id="UP000494160"/>
    </source>
</evidence>
<feature type="domain" description="Gram-positive pilin subunit D1 N-terminal" evidence="3">
    <location>
        <begin position="250"/>
        <end position="346"/>
    </location>
</feature>
<reference evidence="4 5" key="1">
    <citation type="submission" date="2019-10" db="EMBL/GenBank/DDBJ databases">
        <title>Lactobacillus agilis SN811 Whole Genome Sequencing Project.</title>
        <authorList>
            <person name="Suzuki S."/>
            <person name="Endo A."/>
            <person name="Maeno S."/>
            <person name="Shiwa Y."/>
            <person name="Matsutani M."/>
            <person name="Kajikawa A."/>
        </authorList>
    </citation>
    <scope>NUCLEOTIDE SEQUENCE [LARGE SCALE GENOMIC DNA]</scope>
    <source>
        <strain evidence="4 5">SN811</strain>
    </source>
</reference>
<evidence type="ECO:0000313" key="4">
    <source>
        <dbReference type="EMBL" id="GET13112.1"/>
    </source>
</evidence>
<evidence type="ECO:0000256" key="1">
    <source>
        <dbReference type="SAM" id="MobiDB-lite"/>
    </source>
</evidence>
<dbReference type="AlphaFoldDB" id="A0A6F9Y6L2"/>
<feature type="chain" id="PRO_5026226140" description="Gram-positive pilin subunit D1 N-terminal domain-containing protein" evidence="2">
    <location>
        <begin position="26"/>
        <end position="391"/>
    </location>
</feature>
<comment type="caution">
    <text evidence="4">The sequence shown here is derived from an EMBL/GenBank/DDBJ whole genome shotgun (WGS) entry which is preliminary data.</text>
</comment>
<feature type="region of interest" description="Disordered" evidence="1">
    <location>
        <begin position="153"/>
        <end position="239"/>
    </location>
</feature>
<dbReference type="RefSeq" id="WP_172577628.1">
    <property type="nucleotide sequence ID" value="NZ_BLAP01000062.1"/>
</dbReference>
<feature type="compositionally biased region" description="Low complexity" evidence="1">
    <location>
        <begin position="214"/>
        <end position="236"/>
    </location>
</feature>
<name>A0A6F9Y6L2_9LACO</name>
<organism evidence="4 5">
    <name type="scientific">Ligilactobacillus agilis</name>
    <dbReference type="NCBI Taxonomy" id="1601"/>
    <lineage>
        <taxon>Bacteria</taxon>
        <taxon>Bacillati</taxon>
        <taxon>Bacillota</taxon>
        <taxon>Bacilli</taxon>
        <taxon>Lactobacillales</taxon>
        <taxon>Lactobacillaceae</taxon>
        <taxon>Ligilactobacillus</taxon>
    </lineage>
</organism>
<dbReference type="InterPro" id="IPR032364">
    <property type="entry name" value="GramPos_pilinD1_N"/>
</dbReference>
<dbReference type="Pfam" id="PF16555">
    <property type="entry name" value="GramPos_pilinD1"/>
    <property type="match status" value="1"/>
</dbReference>
<evidence type="ECO:0000256" key="2">
    <source>
        <dbReference type="SAM" id="SignalP"/>
    </source>
</evidence>
<sequence length="391" mass="42175">MKQSRIITGLMLSTTVLTLASPVAAATNTPANNSVMVSTKQVDKSAATLTTADETGATSSTTNDKIQTLTEQTMILHKIIAKDGTVKAIVKSTSSTESSSKTLGLTQDKFQGVNGAKFVVYDITDLMNEVIKEKLQVANKNISSNKVAEAVEAQTTTNSNEDSSQTEVTKAIPTVKPYVKVTNPTEKSSSSSSSAATSDSMTSSKGDAEKRTESSSSVVSVDTSSKTSSETSSSSTDKIDSTLLSQIEALRKDDSLRKELAERASKLDSKQLKEFATVTTEHNKELNEDGVATVKIPLDSKYHAYYVVNTETPKEAHATNAKPIVVLTPVTDEQGLYAESFTVFPKSDAVPEEKQPQEVVTSEKMYQTGKEHQGLLKQLVQFSKQLFKLFQ</sequence>
<protein>
    <recommendedName>
        <fullName evidence="3">Gram-positive pilin subunit D1 N-terminal domain-containing protein</fullName>
    </recommendedName>
</protein>
<feature type="compositionally biased region" description="Low complexity" evidence="1">
    <location>
        <begin position="188"/>
        <end position="204"/>
    </location>
</feature>
<feature type="signal peptide" evidence="2">
    <location>
        <begin position="1"/>
        <end position="25"/>
    </location>
</feature>
<dbReference type="InterPro" id="IPR013783">
    <property type="entry name" value="Ig-like_fold"/>
</dbReference>
<dbReference type="Proteomes" id="UP000494160">
    <property type="component" value="Unassembled WGS sequence"/>
</dbReference>
<gene>
    <name evidence="4" type="ORF">SN811_16120</name>
</gene>